<reference evidence="2 3" key="1">
    <citation type="submission" date="2019-09" db="EMBL/GenBank/DDBJ databases">
        <title>Genomes of family Cryomorphaceae.</title>
        <authorList>
            <person name="Bowman J.P."/>
        </authorList>
    </citation>
    <scope>NUCLEOTIDE SEQUENCE [LARGE SCALE GENOMIC DNA]</scope>
    <source>
        <strain evidence="2 3">LMG 25704</strain>
    </source>
</reference>
<evidence type="ECO:0000256" key="1">
    <source>
        <dbReference type="SAM" id="Phobius"/>
    </source>
</evidence>
<dbReference type="AlphaFoldDB" id="A0A6N6RL27"/>
<feature type="transmembrane region" description="Helical" evidence="1">
    <location>
        <begin position="74"/>
        <end position="97"/>
    </location>
</feature>
<sequence>MNRILDIPQVNTQDIYHCEYCAHQRFETGRGAYCKILPSGRVKGECNFFEKDDIHLKMKKLVREERRAHSQRKYYFALNVGNVAVIVGLLLAIIFYGEAIMDKFELASGKRVYFIFGGISTGTQTLSFFKYRDIRRKHIALEEKLDKAVAILSNYGEVKYGKERLRG</sequence>
<protein>
    <submittedName>
        <fullName evidence="2">Uncharacterized protein</fullName>
    </submittedName>
</protein>
<dbReference type="EMBL" id="WBVO01000005">
    <property type="protein sequence ID" value="KAB2810197.1"/>
    <property type="molecule type" value="Genomic_DNA"/>
</dbReference>
<keyword evidence="1" id="KW-1133">Transmembrane helix</keyword>
<feature type="transmembrane region" description="Helical" evidence="1">
    <location>
        <begin position="112"/>
        <end position="129"/>
    </location>
</feature>
<proteinExistence type="predicted"/>
<keyword evidence="1" id="KW-0472">Membrane</keyword>
<keyword evidence="1" id="KW-0812">Transmembrane</keyword>
<evidence type="ECO:0000313" key="3">
    <source>
        <dbReference type="Proteomes" id="UP000468650"/>
    </source>
</evidence>
<organism evidence="2 3">
    <name type="scientific">Phaeocystidibacter luteus</name>
    <dbReference type="NCBI Taxonomy" id="911197"/>
    <lineage>
        <taxon>Bacteria</taxon>
        <taxon>Pseudomonadati</taxon>
        <taxon>Bacteroidota</taxon>
        <taxon>Flavobacteriia</taxon>
        <taxon>Flavobacteriales</taxon>
        <taxon>Phaeocystidibacteraceae</taxon>
        <taxon>Phaeocystidibacter</taxon>
    </lineage>
</organism>
<name>A0A6N6RL27_9FLAO</name>
<evidence type="ECO:0000313" key="2">
    <source>
        <dbReference type="EMBL" id="KAB2810197.1"/>
    </source>
</evidence>
<accession>A0A6N6RL27</accession>
<dbReference type="Proteomes" id="UP000468650">
    <property type="component" value="Unassembled WGS sequence"/>
</dbReference>
<comment type="caution">
    <text evidence="2">The sequence shown here is derived from an EMBL/GenBank/DDBJ whole genome shotgun (WGS) entry which is preliminary data.</text>
</comment>
<keyword evidence="3" id="KW-1185">Reference proteome</keyword>
<gene>
    <name evidence="2" type="ORF">F8C67_08155</name>
</gene>
<dbReference type="RefSeq" id="WP_151667341.1">
    <property type="nucleotide sequence ID" value="NZ_WBVO01000005.1"/>
</dbReference>